<dbReference type="InterPro" id="IPR057264">
    <property type="entry name" value="Ribosomal_uL24_C"/>
</dbReference>
<evidence type="ECO:0000256" key="1">
    <source>
        <dbReference type="ARBA" id="ARBA00010618"/>
    </source>
</evidence>
<name>A0A645INQ0_9ZZZZ</name>
<dbReference type="Gene3D" id="2.30.30.30">
    <property type="match status" value="1"/>
</dbReference>
<organism evidence="5">
    <name type="scientific">bioreactor metagenome</name>
    <dbReference type="NCBI Taxonomy" id="1076179"/>
    <lineage>
        <taxon>unclassified sequences</taxon>
        <taxon>metagenomes</taxon>
        <taxon>ecological metagenomes</taxon>
    </lineage>
</organism>
<dbReference type="GO" id="GO:1990904">
    <property type="term" value="C:ribonucleoprotein complex"/>
    <property type="evidence" value="ECO:0007669"/>
    <property type="project" value="UniProtKB-KW"/>
</dbReference>
<dbReference type="GO" id="GO:0003723">
    <property type="term" value="F:RNA binding"/>
    <property type="evidence" value="ECO:0007669"/>
    <property type="project" value="InterPro"/>
</dbReference>
<keyword evidence="2 5" id="KW-0689">Ribosomal protein</keyword>
<dbReference type="GO" id="GO:0006412">
    <property type="term" value="P:translation"/>
    <property type="evidence" value="ECO:0007669"/>
    <property type="project" value="InterPro"/>
</dbReference>
<feature type="domain" description="Large ribosomal subunit protein uL24 C-terminal" evidence="4">
    <location>
        <begin position="38"/>
        <end position="101"/>
    </location>
</feature>
<accession>A0A645INQ0</accession>
<dbReference type="CDD" id="cd06089">
    <property type="entry name" value="KOW_RPL26"/>
    <property type="match status" value="1"/>
</dbReference>
<dbReference type="InterPro" id="IPR003256">
    <property type="entry name" value="Ribosomal_uL24"/>
</dbReference>
<dbReference type="GO" id="GO:0003735">
    <property type="term" value="F:structural constituent of ribosome"/>
    <property type="evidence" value="ECO:0007669"/>
    <property type="project" value="InterPro"/>
</dbReference>
<dbReference type="SUPFAM" id="SSF50104">
    <property type="entry name" value="Translation proteins SH3-like domain"/>
    <property type="match status" value="1"/>
</dbReference>
<dbReference type="AlphaFoldDB" id="A0A645INQ0"/>
<comment type="similarity">
    <text evidence="1">Belongs to the universal ribosomal protein uL24 family.</text>
</comment>
<dbReference type="Pfam" id="PF17136">
    <property type="entry name" value="ribosomal_L24"/>
    <property type="match status" value="1"/>
</dbReference>
<dbReference type="InterPro" id="IPR008991">
    <property type="entry name" value="Translation_prot_SH3-like_sf"/>
</dbReference>
<dbReference type="PANTHER" id="PTHR12903">
    <property type="entry name" value="MITOCHONDRIAL RIBOSOMAL PROTEIN L24"/>
    <property type="match status" value="1"/>
</dbReference>
<evidence type="ECO:0000256" key="3">
    <source>
        <dbReference type="ARBA" id="ARBA00023274"/>
    </source>
</evidence>
<dbReference type="NCBIfam" id="TIGR01079">
    <property type="entry name" value="rplX_bact"/>
    <property type="match status" value="1"/>
</dbReference>
<protein>
    <submittedName>
        <fullName evidence="5">50S ribosomal protein L24</fullName>
    </submittedName>
</protein>
<keyword evidence="3" id="KW-0687">Ribonucleoprotein</keyword>
<evidence type="ECO:0000256" key="2">
    <source>
        <dbReference type="ARBA" id="ARBA00022980"/>
    </source>
</evidence>
<dbReference type="GO" id="GO:0005840">
    <property type="term" value="C:ribosome"/>
    <property type="evidence" value="ECO:0007669"/>
    <property type="project" value="UniProtKB-KW"/>
</dbReference>
<gene>
    <name evidence="5" type="primary">rplX_51</name>
    <name evidence="5" type="ORF">SDC9_196485</name>
</gene>
<dbReference type="InterPro" id="IPR014722">
    <property type="entry name" value="Rib_uL2_dom2"/>
</dbReference>
<dbReference type="EMBL" id="VSSQ01111579">
    <property type="protein sequence ID" value="MPN48873.1"/>
    <property type="molecule type" value="Genomic_DNA"/>
</dbReference>
<evidence type="ECO:0000259" key="4">
    <source>
        <dbReference type="Pfam" id="PF17136"/>
    </source>
</evidence>
<dbReference type="HAMAP" id="MF_01326_B">
    <property type="entry name" value="Ribosomal_uL24_B"/>
    <property type="match status" value="1"/>
</dbReference>
<reference evidence="5" key="1">
    <citation type="submission" date="2019-08" db="EMBL/GenBank/DDBJ databases">
        <authorList>
            <person name="Kucharzyk K."/>
            <person name="Murdoch R.W."/>
            <person name="Higgins S."/>
            <person name="Loffler F."/>
        </authorList>
    </citation>
    <scope>NUCLEOTIDE SEQUENCE</scope>
</reference>
<sequence length="102" mass="11460">MHVRKNDKVVVISGNDKGVKSEILEAHPKKGTVLVKDVNIVTKHLKASKNAMKSEIVKMEAPINSSKVMLWCETCKKGVRPSYRFREDGAKVRYCKACDSEL</sequence>
<evidence type="ECO:0000313" key="5">
    <source>
        <dbReference type="EMBL" id="MPN48873.1"/>
    </source>
</evidence>
<dbReference type="InterPro" id="IPR041988">
    <property type="entry name" value="Ribosomal_uL24_KOW"/>
</dbReference>
<comment type="caution">
    <text evidence="5">The sequence shown here is derived from an EMBL/GenBank/DDBJ whole genome shotgun (WGS) entry which is preliminary data.</text>
</comment>
<proteinExistence type="inferred from homology"/>